<proteinExistence type="predicted"/>
<feature type="compositionally biased region" description="Polar residues" evidence="1">
    <location>
        <begin position="29"/>
        <end position="45"/>
    </location>
</feature>
<evidence type="ECO:0000313" key="3">
    <source>
        <dbReference type="EMBL" id="SFO00148.1"/>
    </source>
</evidence>
<dbReference type="InterPro" id="IPR001029">
    <property type="entry name" value="Flagellin_N"/>
</dbReference>
<dbReference type="GO" id="GO:0071973">
    <property type="term" value="P:bacterial-type flagellum-dependent cell motility"/>
    <property type="evidence" value="ECO:0007669"/>
    <property type="project" value="InterPro"/>
</dbReference>
<dbReference type="InterPro" id="IPR013384">
    <property type="entry name" value="Flagell_FlgL"/>
</dbReference>
<dbReference type="NCBIfam" id="TIGR02550">
    <property type="entry name" value="flagell_flgL"/>
    <property type="match status" value="1"/>
</dbReference>
<dbReference type="OrthoDB" id="9758307at2"/>
<dbReference type="SUPFAM" id="SSF64518">
    <property type="entry name" value="Phase 1 flagellin"/>
    <property type="match status" value="1"/>
</dbReference>
<sequence length="301" mass="31677">MRITQRAVAQTALQGLNRNLGELGRTQERLTSGKQISRPSDSPTGVNRAMQVRQDKSAALQQERNISDAKGWLEATDTALTTMLAQVRRVRDLTVQASNEGAMSGTSRAAVATEVAALRDALLGLANQTLDGRPLFGGVTEGSRAYDENGAYVGVGGTAGIPAIAVERRLSNTEVVRIDVAGPEAFGDPADGDDLFALVGRIATDVTADPAALSGHLNALDAGMERLLTAAASVGARAVRVDTASQVNADLQLTLTKQLTAVEDIDLPKTIMQLNMQQTGYQAALSATAKVIQPTLVDFLR</sequence>
<dbReference type="GO" id="GO:0005198">
    <property type="term" value="F:structural molecule activity"/>
    <property type="evidence" value="ECO:0007669"/>
    <property type="project" value="InterPro"/>
</dbReference>
<dbReference type="PANTHER" id="PTHR42792:SF1">
    <property type="entry name" value="FLAGELLAR HOOK-ASSOCIATED PROTEIN 3"/>
    <property type="match status" value="1"/>
</dbReference>
<dbReference type="Gene3D" id="1.20.1330.10">
    <property type="entry name" value="f41 fragment of flagellin, N-terminal domain"/>
    <property type="match status" value="1"/>
</dbReference>
<feature type="region of interest" description="Disordered" evidence="1">
    <location>
        <begin position="23"/>
        <end position="48"/>
    </location>
</feature>
<reference evidence="4" key="1">
    <citation type="submission" date="2016-10" db="EMBL/GenBank/DDBJ databases">
        <authorList>
            <person name="Varghese N."/>
            <person name="Submissions S."/>
        </authorList>
    </citation>
    <scope>NUCLEOTIDE SEQUENCE [LARGE SCALE GENOMIC DNA]</scope>
    <source>
        <strain evidence="4">DSM 43161</strain>
    </source>
</reference>
<keyword evidence="4" id="KW-1185">Reference proteome</keyword>
<dbReference type="EMBL" id="FOWE01000002">
    <property type="protein sequence ID" value="SFO00148.1"/>
    <property type="molecule type" value="Genomic_DNA"/>
</dbReference>
<accession>A0A1I5DLU6</accession>
<keyword evidence="3" id="KW-0969">Cilium</keyword>
<dbReference type="InterPro" id="IPR001492">
    <property type="entry name" value="Flagellin"/>
</dbReference>
<name>A0A1I5DLU6_9ACTN</name>
<keyword evidence="3" id="KW-0282">Flagellum</keyword>
<evidence type="ECO:0000313" key="4">
    <source>
        <dbReference type="Proteomes" id="UP000183642"/>
    </source>
</evidence>
<dbReference type="RefSeq" id="WP_075012293.1">
    <property type="nucleotide sequence ID" value="NZ_FOWE01000002.1"/>
</dbReference>
<dbReference type="Proteomes" id="UP000183642">
    <property type="component" value="Unassembled WGS sequence"/>
</dbReference>
<gene>
    <name evidence="3" type="ORF">SAMN05660359_00881</name>
</gene>
<dbReference type="PANTHER" id="PTHR42792">
    <property type="entry name" value="FLAGELLIN"/>
    <property type="match status" value="1"/>
</dbReference>
<keyword evidence="3" id="KW-0966">Cell projection</keyword>
<dbReference type="GO" id="GO:0009424">
    <property type="term" value="C:bacterial-type flagellum hook"/>
    <property type="evidence" value="ECO:0007669"/>
    <property type="project" value="InterPro"/>
</dbReference>
<evidence type="ECO:0000256" key="1">
    <source>
        <dbReference type="SAM" id="MobiDB-lite"/>
    </source>
</evidence>
<dbReference type="AlphaFoldDB" id="A0A1I5DLU6"/>
<organism evidence="3 4">
    <name type="scientific">Geodermatophilus obscurus</name>
    <dbReference type="NCBI Taxonomy" id="1861"/>
    <lineage>
        <taxon>Bacteria</taxon>
        <taxon>Bacillati</taxon>
        <taxon>Actinomycetota</taxon>
        <taxon>Actinomycetes</taxon>
        <taxon>Geodermatophilales</taxon>
        <taxon>Geodermatophilaceae</taxon>
        <taxon>Geodermatophilus</taxon>
    </lineage>
</organism>
<dbReference type="Pfam" id="PF00669">
    <property type="entry name" value="Flagellin_N"/>
    <property type="match status" value="1"/>
</dbReference>
<protein>
    <submittedName>
        <fullName evidence="3">Flagellar hook-associated protein 3 FlgL</fullName>
    </submittedName>
</protein>
<feature type="domain" description="Flagellin N-terminal" evidence="2">
    <location>
        <begin position="5"/>
        <end position="138"/>
    </location>
</feature>
<evidence type="ECO:0000259" key="2">
    <source>
        <dbReference type="Pfam" id="PF00669"/>
    </source>
</evidence>